<dbReference type="PANTHER" id="PTHR28136:SF1">
    <property type="entry name" value="NUCLEUS EXPORT PROTEIN BRL1"/>
    <property type="match status" value="1"/>
</dbReference>
<dbReference type="GO" id="GO:0055088">
    <property type="term" value="P:lipid homeostasis"/>
    <property type="evidence" value="ECO:0007669"/>
    <property type="project" value="InterPro"/>
</dbReference>
<dbReference type="PANTHER" id="PTHR28136">
    <property type="entry name" value="NUCLEUS EXPORT PROTEIN BRR6"/>
    <property type="match status" value="1"/>
</dbReference>
<dbReference type="OrthoDB" id="5961at2759"/>
<dbReference type="Proteomes" id="UP000053239">
    <property type="component" value="Unassembled WGS sequence"/>
</dbReference>
<keyword evidence="2" id="KW-1133">Transmembrane helix</keyword>
<evidence type="ECO:0000256" key="2">
    <source>
        <dbReference type="SAM" id="Phobius"/>
    </source>
</evidence>
<feature type="transmembrane region" description="Helical" evidence="2">
    <location>
        <begin position="345"/>
        <end position="366"/>
    </location>
</feature>
<accession>A0A0J9TN43</accession>
<proteinExistence type="predicted"/>
<evidence type="ECO:0000313" key="4">
    <source>
        <dbReference type="EMBL" id="KMZ96804.1"/>
    </source>
</evidence>
<evidence type="ECO:0000256" key="1">
    <source>
        <dbReference type="SAM" id="MobiDB-lite"/>
    </source>
</evidence>
<evidence type="ECO:0000313" key="5">
    <source>
        <dbReference type="Proteomes" id="UP000053239"/>
    </source>
</evidence>
<dbReference type="InterPro" id="IPR040202">
    <property type="entry name" value="Brl1/Brr6"/>
</dbReference>
<organism evidence="4 5">
    <name type="scientific">Plasmodium vivax North Korean</name>
    <dbReference type="NCBI Taxonomy" id="1035514"/>
    <lineage>
        <taxon>Eukaryota</taxon>
        <taxon>Sar</taxon>
        <taxon>Alveolata</taxon>
        <taxon>Apicomplexa</taxon>
        <taxon>Aconoidasida</taxon>
        <taxon>Haemosporida</taxon>
        <taxon>Plasmodiidae</taxon>
        <taxon>Plasmodium</taxon>
        <taxon>Plasmodium (Plasmodium)</taxon>
    </lineage>
</organism>
<feature type="region of interest" description="Disordered" evidence="1">
    <location>
        <begin position="68"/>
        <end position="128"/>
    </location>
</feature>
<gene>
    <name evidence="4" type="ORF">PVNG_03974</name>
</gene>
<feature type="transmembrane region" description="Helical" evidence="2">
    <location>
        <begin position="240"/>
        <end position="261"/>
    </location>
</feature>
<keyword evidence="2" id="KW-0472">Membrane</keyword>
<keyword evidence="2" id="KW-0812">Transmembrane</keyword>
<name>A0A0J9TN43_PLAVI</name>
<protein>
    <recommendedName>
        <fullName evidence="3">Brl1/Brr6 domain-containing protein</fullName>
    </recommendedName>
</protein>
<evidence type="ECO:0000259" key="3">
    <source>
        <dbReference type="SMART" id="SM01042"/>
    </source>
</evidence>
<dbReference type="Pfam" id="PF10104">
    <property type="entry name" value="Brr6_like_C_C"/>
    <property type="match status" value="1"/>
</dbReference>
<feature type="compositionally biased region" description="Low complexity" evidence="1">
    <location>
        <begin position="76"/>
        <end position="114"/>
    </location>
</feature>
<feature type="region of interest" description="Disordered" evidence="1">
    <location>
        <begin position="454"/>
        <end position="498"/>
    </location>
</feature>
<dbReference type="InterPro" id="IPR018767">
    <property type="entry name" value="Brl1/Brr6_dom"/>
</dbReference>
<dbReference type="SMART" id="SM01042">
    <property type="entry name" value="Brr6_like_C_C"/>
    <property type="match status" value="1"/>
</dbReference>
<sequence length="511" mass="57827">MKICESKLPIIPIEDAKHYSCSEENDTINLENNSNDLNSYQNFLIGSSPHDGVRKCREKHMHPLVKKEKGAQKNCSHVGSHVGSHAGSHVGSHAGSHVGSHAGSHVGSHLGSHSCGHRTRMRTSTRGNNEKGLNLIKRKKGVMRKDPYGSTHLVLGNLRSGRKLKKKLLWNNYYGDQNTNVSELSYIKEFENNSFMHDNSHHMIVYENKYPDYSALSKREKRSEKIKNFFVYSPDIIQRWIRVIFNVIITSLIVTLIYFTFVSVREDINKKVAIQMQNVKEESDACKKQYYAHKCGTVNLPILNDKCEEWLRCMKTDHKLYQDFSFLSAQMLGQLINAFIVQFEWKSICVIAFIFLLIFIGSNYALSIGGGGGTRGNANNEYNVYSPHMGHPPMHPNGNIPPFPYYHFYPFMPQGVSYGGSSSNPDVPVMSNPFLQNKFYSNGSLGRPGGYPPTNYSYLNQYTNNSENNASTQSNGRSKDYSEAYTGPPKKDAKRGSKKLGFLKYLTPDFK</sequence>
<dbReference type="AlphaFoldDB" id="A0A0J9TN43"/>
<dbReference type="GO" id="GO:0006998">
    <property type="term" value="P:nuclear envelope organization"/>
    <property type="evidence" value="ECO:0007669"/>
    <property type="project" value="InterPro"/>
</dbReference>
<feature type="compositionally biased region" description="Polar residues" evidence="1">
    <location>
        <begin position="454"/>
        <end position="476"/>
    </location>
</feature>
<feature type="domain" description="Brl1/Brr6" evidence="3">
    <location>
        <begin position="237"/>
        <end position="370"/>
    </location>
</feature>
<reference evidence="4 5" key="1">
    <citation type="submission" date="2011-09" db="EMBL/GenBank/DDBJ databases">
        <title>The Genome Sequence of Plasmodium vivax North Korean.</title>
        <authorList>
            <consortium name="The Broad Institute Genome Sequencing Platform"/>
            <consortium name="The Broad Institute Genome Sequencing Center for Infectious Disease"/>
            <person name="Neafsey D."/>
            <person name="Carlton J."/>
            <person name="Barnwell J."/>
            <person name="Collins W."/>
            <person name="Escalante A."/>
            <person name="Mullikin J."/>
            <person name="Saul A."/>
            <person name="Guigo R."/>
            <person name="Camara F."/>
            <person name="Young S.K."/>
            <person name="Zeng Q."/>
            <person name="Gargeya S."/>
            <person name="Fitzgerald M."/>
            <person name="Haas B."/>
            <person name="Abouelleil A."/>
            <person name="Alvarado L."/>
            <person name="Arachchi H.M."/>
            <person name="Berlin A."/>
            <person name="Brown A."/>
            <person name="Chapman S.B."/>
            <person name="Chen Z."/>
            <person name="Dunbar C."/>
            <person name="Freedman E."/>
            <person name="Gearin G."/>
            <person name="Gellesch M."/>
            <person name="Goldberg J."/>
            <person name="Griggs A."/>
            <person name="Gujja S."/>
            <person name="Heiman D."/>
            <person name="Howarth C."/>
            <person name="Larson L."/>
            <person name="Lui A."/>
            <person name="MacDonald P.J.P."/>
            <person name="Montmayeur A."/>
            <person name="Murphy C."/>
            <person name="Neiman D."/>
            <person name="Pearson M."/>
            <person name="Priest M."/>
            <person name="Roberts A."/>
            <person name="Saif S."/>
            <person name="Shea T."/>
            <person name="Shenoy N."/>
            <person name="Sisk P."/>
            <person name="Stolte C."/>
            <person name="Sykes S."/>
            <person name="Wortman J."/>
            <person name="Nusbaum C."/>
            <person name="Birren B."/>
        </authorList>
    </citation>
    <scope>NUCLEOTIDE SEQUENCE [LARGE SCALE GENOMIC DNA]</scope>
    <source>
        <strain evidence="4 5">North Korean</strain>
    </source>
</reference>
<feature type="transmembrane region" description="Helical" evidence="2">
    <location>
        <begin position="320"/>
        <end position="339"/>
    </location>
</feature>
<dbReference type="EMBL" id="KQ235562">
    <property type="protein sequence ID" value="KMZ96804.1"/>
    <property type="molecule type" value="Genomic_DNA"/>
</dbReference>
<dbReference type="GO" id="GO:0031965">
    <property type="term" value="C:nuclear membrane"/>
    <property type="evidence" value="ECO:0007669"/>
    <property type="project" value="InterPro"/>
</dbReference>